<evidence type="ECO:0000313" key="2">
    <source>
        <dbReference type="Proteomes" id="UP001500742"/>
    </source>
</evidence>
<name>A0ABP7PI98_9SPHI</name>
<sequence length="99" mass="11287">MYSLAKEISFLAMASANLFLNPLPNPISIMLNQLTIEYKVSHTPYLSVSNSLIVKGTKNKETTMLVPFMIKDQSMFFFIVKLLEDPDLNKLLTIFTRVL</sequence>
<reference evidence="2" key="1">
    <citation type="journal article" date="2019" name="Int. J. Syst. Evol. Microbiol.">
        <title>The Global Catalogue of Microorganisms (GCM) 10K type strain sequencing project: providing services to taxonomists for standard genome sequencing and annotation.</title>
        <authorList>
            <consortium name="The Broad Institute Genomics Platform"/>
            <consortium name="The Broad Institute Genome Sequencing Center for Infectious Disease"/>
            <person name="Wu L."/>
            <person name="Ma J."/>
        </authorList>
    </citation>
    <scope>NUCLEOTIDE SEQUENCE [LARGE SCALE GENOMIC DNA]</scope>
    <source>
        <strain evidence="2">JCM 16601</strain>
    </source>
</reference>
<accession>A0ABP7PI98</accession>
<dbReference type="EMBL" id="BAAAZC010000009">
    <property type="protein sequence ID" value="GAA3966109.1"/>
    <property type="molecule type" value="Genomic_DNA"/>
</dbReference>
<gene>
    <name evidence="1" type="ORF">GCM10022210_13260</name>
</gene>
<protein>
    <submittedName>
        <fullName evidence="1">Uncharacterized protein</fullName>
    </submittedName>
</protein>
<organism evidence="1 2">
    <name type="scientific">Mucilaginibacter dorajii</name>
    <dbReference type="NCBI Taxonomy" id="692994"/>
    <lineage>
        <taxon>Bacteria</taxon>
        <taxon>Pseudomonadati</taxon>
        <taxon>Bacteroidota</taxon>
        <taxon>Sphingobacteriia</taxon>
        <taxon>Sphingobacteriales</taxon>
        <taxon>Sphingobacteriaceae</taxon>
        <taxon>Mucilaginibacter</taxon>
    </lineage>
</organism>
<dbReference type="Proteomes" id="UP001500742">
    <property type="component" value="Unassembled WGS sequence"/>
</dbReference>
<keyword evidence="2" id="KW-1185">Reference proteome</keyword>
<comment type="caution">
    <text evidence="1">The sequence shown here is derived from an EMBL/GenBank/DDBJ whole genome shotgun (WGS) entry which is preliminary data.</text>
</comment>
<evidence type="ECO:0000313" key="1">
    <source>
        <dbReference type="EMBL" id="GAA3966109.1"/>
    </source>
</evidence>
<proteinExistence type="predicted"/>